<dbReference type="Pfam" id="PF00085">
    <property type="entry name" value="Thioredoxin"/>
    <property type="match status" value="1"/>
</dbReference>
<dbReference type="EnsemblBacteria" id="ABL77834">
    <property type="protein sequence ID" value="ABL77834"/>
    <property type="gene ID" value="Tpen_0425"/>
</dbReference>
<dbReference type="EMBL" id="CP000505">
    <property type="protein sequence ID" value="ABL77834.1"/>
    <property type="molecule type" value="Genomic_DNA"/>
</dbReference>
<dbReference type="AlphaFoldDB" id="A1RXA4"/>
<evidence type="ECO:0000259" key="2">
    <source>
        <dbReference type="PROSITE" id="PS51352"/>
    </source>
</evidence>
<dbReference type="OrthoDB" id="35385at2157"/>
<dbReference type="STRING" id="368408.Tpen_0425"/>
<sequence>MSCRGLPSVSHVELKGLLSEKKVVVVDFYADWCIPCKVVDDMLLRVEKLFERYDSVCFVKVNVDTEKEVAAEYDVLGLPTVIVFAAGKEVKRYTGVPRSLISDLAATVKSLL</sequence>
<accession>A1RXA4</accession>
<dbReference type="KEGG" id="tpe:Tpen_0425"/>
<dbReference type="SUPFAM" id="SSF52833">
    <property type="entry name" value="Thioredoxin-like"/>
    <property type="match status" value="1"/>
</dbReference>
<dbReference type="CDD" id="cd02947">
    <property type="entry name" value="TRX_family"/>
    <property type="match status" value="1"/>
</dbReference>
<dbReference type="HOGENOM" id="CLU_090389_14_0_2"/>
<organism evidence="3 4">
    <name type="scientific">Thermofilum pendens (strain DSM 2475 / Hrk 5)</name>
    <dbReference type="NCBI Taxonomy" id="368408"/>
    <lineage>
        <taxon>Archaea</taxon>
        <taxon>Thermoproteota</taxon>
        <taxon>Thermoprotei</taxon>
        <taxon>Thermofilales</taxon>
        <taxon>Thermofilaceae</taxon>
        <taxon>Thermofilum</taxon>
    </lineage>
</organism>
<dbReference type="RefSeq" id="WP_011752099.1">
    <property type="nucleotide sequence ID" value="NC_008698.1"/>
</dbReference>
<gene>
    <name evidence="3" type="ordered locus">Tpen_0425</name>
</gene>
<dbReference type="Gene3D" id="3.40.30.10">
    <property type="entry name" value="Glutaredoxin"/>
    <property type="match status" value="1"/>
</dbReference>
<keyword evidence="4" id="KW-1185">Reference proteome</keyword>
<evidence type="ECO:0000313" key="3">
    <source>
        <dbReference type="EMBL" id="ABL77834.1"/>
    </source>
</evidence>
<protein>
    <submittedName>
        <fullName evidence="3">Thioredoxin domain</fullName>
    </submittedName>
</protein>
<keyword evidence="1" id="KW-1015">Disulfide bond</keyword>
<evidence type="ECO:0000256" key="1">
    <source>
        <dbReference type="ARBA" id="ARBA00023157"/>
    </source>
</evidence>
<dbReference type="InterPro" id="IPR013766">
    <property type="entry name" value="Thioredoxin_domain"/>
</dbReference>
<dbReference type="Proteomes" id="UP000000641">
    <property type="component" value="Chromosome"/>
</dbReference>
<proteinExistence type="predicted"/>
<feature type="domain" description="Thioredoxin" evidence="2">
    <location>
        <begin position="1"/>
        <end position="112"/>
    </location>
</feature>
<dbReference type="InterPro" id="IPR036249">
    <property type="entry name" value="Thioredoxin-like_sf"/>
</dbReference>
<reference evidence="4" key="1">
    <citation type="journal article" date="2008" name="J. Bacteriol.">
        <title>Genome sequence of Thermofilum pendens reveals an exceptional loss of biosynthetic pathways without genome reduction.</title>
        <authorList>
            <person name="Anderson I."/>
            <person name="Rodriguez J."/>
            <person name="Susanti D."/>
            <person name="Porat I."/>
            <person name="Reich C."/>
            <person name="Ulrich L.E."/>
            <person name="Elkins J.G."/>
            <person name="Mavromatis K."/>
            <person name="Lykidis A."/>
            <person name="Kim E."/>
            <person name="Thompson L.S."/>
            <person name="Nolan M."/>
            <person name="Land M."/>
            <person name="Copeland A."/>
            <person name="Lapidus A."/>
            <person name="Lucas S."/>
            <person name="Detter C."/>
            <person name="Zhulin I.B."/>
            <person name="Olsen G.J."/>
            <person name="Whitman W."/>
            <person name="Mukhopadhyay B."/>
            <person name="Bristow J."/>
            <person name="Kyrpides N."/>
        </authorList>
    </citation>
    <scope>NUCLEOTIDE SEQUENCE [LARGE SCALE GENOMIC DNA]</scope>
    <source>
        <strain evidence="4">DSM 2475 / Hrk 5</strain>
    </source>
</reference>
<name>A1RXA4_THEPD</name>
<dbReference type="PANTHER" id="PTHR46115">
    <property type="entry name" value="THIOREDOXIN-LIKE PROTEIN 1"/>
    <property type="match status" value="1"/>
</dbReference>
<dbReference type="PRINTS" id="PR00421">
    <property type="entry name" value="THIOREDOXIN"/>
</dbReference>
<dbReference type="eggNOG" id="arCOG01972">
    <property type="taxonomic scope" value="Archaea"/>
</dbReference>
<evidence type="ECO:0000313" key="4">
    <source>
        <dbReference type="Proteomes" id="UP000000641"/>
    </source>
</evidence>
<dbReference type="PROSITE" id="PS51352">
    <property type="entry name" value="THIOREDOXIN_2"/>
    <property type="match status" value="1"/>
</dbReference>
<dbReference type="GeneID" id="4602104"/>